<dbReference type="PROSITE" id="PS01199">
    <property type="entry name" value="RIBOSOMAL_L1"/>
    <property type="match status" value="1"/>
</dbReference>
<dbReference type="InterPro" id="IPR007125">
    <property type="entry name" value="H2A/H2B/H3"/>
</dbReference>
<dbReference type="EMBL" id="CAXAMN010023860">
    <property type="protein sequence ID" value="CAK9081614.1"/>
    <property type="molecule type" value="Genomic_DNA"/>
</dbReference>
<gene>
    <name evidence="5" type="ORF">CCMP2556_LOCUS39917</name>
</gene>
<dbReference type="Gene3D" id="3.40.50.790">
    <property type="match status" value="1"/>
</dbReference>
<keyword evidence="6" id="KW-1185">Reference proteome</keyword>
<dbReference type="InterPro" id="IPR028364">
    <property type="entry name" value="Ribosomal_uL1/biogenesis"/>
</dbReference>
<evidence type="ECO:0000256" key="1">
    <source>
        <dbReference type="ARBA" id="ARBA00010531"/>
    </source>
</evidence>
<comment type="caution">
    <text evidence="5">The sequence shown here is derived from an EMBL/GenBank/DDBJ whole genome shotgun (WGS) entry which is preliminary data.</text>
</comment>
<dbReference type="Proteomes" id="UP001642484">
    <property type="component" value="Unassembled WGS sequence"/>
</dbReference>
<dbReference type="CDD" id="cd00403">
    <property type="entry name" value="Ribosomal_L1"/>
    <property type="match status" value="1"/>
</dbReference>
<evidence type="ECO:0000256" key="3">
    <source>
        <dbReference type="ARBA" id="ARBA00023274"/>
    </source>
</evidence>
<keyword evidence="3" id="KW-0687">Ribonucleoprotein</keyword>
<evidence type="ECO:0000256" key="2">
    <source>
        <dbReference type="ARBA" id="ARBA00022980"/>
    </source>
</evidence>
<feature type="domain" description="Core Histone H2A/H2B/H3" evidence="4">
    <location>
        <begin position="523"/>
        <end position="565"/>
    </location>
</feature>
<organism evidence="5 6">
    <name type="scientific">Durusdinium trenchii</name>
    <dbReference type="NCBI Taxonomy" id="1381693"/>
    <lineage>
        <taxon>Eukaryota</taxon>
        <taxon>Sar</taxon>
        <taxon>Alveolata</taxon>
        <taxon>Dinophyceae</taxon>
        <taxon>Suessiales</taxon>
        <taxon>Symbiodiniaceae</taxon>
        <taxon>Durusdinium</taxon>
    </lineage>
</organism>
<proteinExistence type="inferred from homology"/>
<evidence type="ECO:0000313" key="6">
    <source>
        <dbReference type="Proteomes" id="UP001642484"/>
    </source>
</evidence>
<dbReference type="Gene3D" id="3.40.50.720">
    <property type="entry name" value="NAD(P)-binding Rossmann-like Domain"/>
    <property type="match status" value="1"/>
</dbReference>
<dbReference type="InterPro" id="IPR023673">
    <property type="entry name" value="Ribosomal_uL1_CS"/>
</dbReference>
<name>A0ABP0Q073_9DINO</name>
<dbReference type="InterPro" id="IPR023674">
    <property type="entry name" value="Ribosomal_uL1-like"/>
</dbReference>
<dbReference type="SUPFAM" id="SSF47113">
    <property type="entry name" value="Histone-fold"/>
    <property type="match status" value="1"/>
</dbReference>
<dbReference type="Pfam" id="PF00687">
    <property type="entry name" value="Ribosomal_L1"/>
    <property type="match status" value="1"/>
</dbReference>
<dbReference type="PANTHER" id="PTHR23105">
    <property type="entry name" value="RIBOSOMAL PROTEIN L7AE FAMILY MEMBER"/>
    <property type="match status" value="1"/>
</dbReference>
<evidence type="ECO:0000313" key="5">
    <source>
        <dbReference type="EMBL" id="CAK9081614.1"/>
    </source>
</evidence>
<dbReference type="Pfam" id="PF00125">
    <property type="entry name" value="Histone"/>
    <property type="match status" value="1"/>
</dbReference>
<protein>
    <recommendedName>
        <fullName evidence="4">Core Histone H2A/H2B/H3 domain-containing protein</fullName>
    </recommendedName>
</protein>
<dbReference type="SUPFAM" id="SSF56808">
    <property type="entry name" value="Ribosomal protein L1"/>
    <property type="match status" value="1"/>
</dbReference>
<keyword evidence="2" id="KW-0689">Ribosomal protein</keyword>
<evidence type="ECO:0000259" key="4">
    <source>
        <dbReference type="Pfam" id="PF00125"/>
    </source>
</evidence>
<accession>A0ABP0Q073</accession>
<sequence length="741" mass="80471">MTPLRRLADSFDAFLASQVLIPQIPRLLGPGLNKAGKFPTLVQHSDNLETKVTEVRSQVKFQLKKVLCMGVAVGNVQMTPDELRQNCLMAINFLVSLLKKNWNNVIKELLGKGSVVESLDLKEAPDILAQVLSDEELGRFTTKLVDVSDTAKAQGCAGSWVKKLCYHSSQHRQVKDAILNFKPTAVIHLAGVQIPTVRSNAPLGVAVNLLGTINVFEAVKALAEQEVPSATEAFSSSLSSVLACASESDGKILALTDDMPRAQRQWQFHVEQTFSFRDLSIEKDELASVRDWLRKGARGLKLLTADLSTPQATGVASARLYARFNRRTGCVRGGGKQFHVDGSVNEPLKAVRVKCCAGEEREARNRKGGAGRVTVAELKRVLDCADALLESGCKPTPSAVAMEVGDWCASYPCRSEAQATDAGQVNANHKKLSCGLINALMPLIIDFHGPCGTLNLTWKKSATCEEEEAALSEKLSEDAAKETTDEDVGAIAQKPQKQLRKKVAIKKSTCFQENESQGHSRPTGAGYRVEAEAALARQTATEDIMEQVFRDSVCLARHARRSTLVSMRANFGDPLLRLEPGNWLKTGGLEKLSQSPTLPLVLFLGLLPIMLQAHLFLLKETTTGLRPLTIFGVGREIGLTSGPTKAVKAAILGRRFEIEVSGTTGFHHVADVARLFVETLGGAVRQPGAHVCGIKGHVVSYEEFLKEAAKIVPEVRLSCTSAVWQTLTSANYEYVPKSSDC</sequence>
<dbReference type="InterPro" id="IPR016095">
    <property type="entry name" value="Ribosomal_uL1_3-a/b-sand"/>
</dbReference>
<dbReference type="InterPro" id="IPR050257">
    <property type="entry name" value="eL8/uL1-like"/>
</dbReference>
<comment type="similarity">
    <text evidence="1">Belongs to the universal ribosomal protein uL1 family.</text>
</comment>
<dbReference type="Gene3D" id="1.10.20.10">
    <property type="entry name" value="Histone, subunit A"/>
    <property type="match status" value="1"/>
</dbReference>
<dbReference type="InterPro" id="IPR009072">
    <property type="entry name" value="Histone-fold"/>
</dbReference>
<reference evidence="5 6" key="1">
    <citation type="submission" date="2024-02" db="EMBL/GenBank/DDBJ databases">
        <authorList>
            <person name="Chen Y."/>
            <person name="Shah S."/>
            <person name="Dougan E. K."/>
            <person name="Thang M."/>
            <person name="Chan C."/>
        </authorList>
    </citation>
    <scope>NUCLEOTIDE SEQUENCE [LARGE SCALE GENOMIC DNA]</scope>
</reference>